<sequence length="404" mass="45701">MEKPSSSSTSEPAAQQISAIFPDEVIIEILTWLPVKSILRFKCVSKCWLSFISSPLFIRTHLLKSVNKSDYDQHRLLLRTREELAEDFVRFNLKNCDLSPVLCNAPIVEATNLSDSLGRGGDVERVETDFRTDNFHDVQIVGSSNGLICVTVSGDVLLWNPSIRKFKKLPDFGPKPDDDDDGYFYVFGYDEYDDDYKVFGILTDEDGARGLIGQTCLDHGSKSRSRSWSRPGKFHIGLGISVAVSLHWSTSPRFGRWGKILSLDLANETYGEVEQPKYGEGTFDWTLEVLGGCLSIVRYYRSSRVEVWILKDYGVKESWTKVVLISNFSDPGYLCSCKPVFQSNDGEILFYYLSNLPGLMLYNPKSNSLMHPHITKLEVLVGVNMYVESLVLLDDHDGGERRRL</sequence>
<protein>
    <submittedName>
        <fullName evidence="3">F-box/kelch-repeat protein At3g23880-like</fullName>
    </submittedName>
</protein>
<accession>A0ABM4X724</accession>
<dbReference type="RefSeq" id="XP_071939824.1">
    <property type="nucleotide sequence ID" value="XM_072083723.1"/>
</dbReference>
<dbReference type="PANTHER" id="PTHR31672">
    <property type="entry name" value="BNACNNG10540D PROTEIN"/>
    <property type="match status" value="1"/>
</dbReference>
<organism evidence="2 3">
    <name type="scientific">Coffea arabica</name>
    <name type="common">Arabian coffee</name>
    <dbReference type="NCBI Taxonomy" id="13443"/>
    <lineage>
        <taxon>Eukaryota</taxon>
        <taxon>Viridiplantae</taxon>
        <taxon>Streptophyta</taxon>
        <taxon>Embryophyta</taxon>
        <taxon>Tracheophyta</taxon>
        <taxon>Spermatophyta</taxon>
        <taxon>Magnoliopsida</taxon>
        <taxon>eudicotyledons</taxon>
        <taxon>Gunneridae</taxon>
        <taxon>Pentapetalae</taxon>
        <taxon>asterids</taxon>
        <taxon>lamiids</taxon>
        <taxon>Gentianales</taxon>
        <taxon>Rubiaceae</taxon>
        <taxon>Ixoroideae</taxon>
        <taxon>Gardenieae complex</taxon>
        <taxon>Bertiereae - Coffeeae clade</taxon>
        <taxon>Coffeeae</taxon>
        <taxon>Coffea</taxon>
    </lineage>
</organism>
<dbReference type="InterPro" id="IPR017451">
    <property type="entry name" value="F-box-assoc_interact_dom"/>
</dbReference>
<dbReference type="Pfam" id="PF00646">
    <property type="entry name" value="F-box"/>
    <property type="match status" value="1"/>
</dbReference>
<evidence type="ECO:0000259" key="1">
    <source>
        <dbReference type="SMART" id="SM00256"/>
    </source>
</evidence>
<dbReference type="Pfam" id="PF08268">
    <property type="entry name" value="FBA_3"/>
    <property type="match status" value="1"/>
</dbReference>
<dbReference type="InterPro" id="IPR001810">
    <property type="entry name" value="F-box_dom"/>
</dbReference>
<dbReference type="PANTHER" id="PTHR31672:SF13">
    <property type="entry name" value="F-BOX PROTEIN CPR30-LIKE"/>
    <property type="match status" value="1"/>
</dbReference>
<dbReference type="InterPro" id="IPR011043">
    <property type="entry name" value="Gal_Oxase/kelch_b-propeller"/>
</dbReference>
<reference evidence="3" key="1">
    <citation type="submission" date="2025-08" db="UniProtKB">
        <authorList>
            <consortium name="RefSeq"/>
        </authorList>
    </citation>
    <scope>IDENTIFICATION</scope>
    <source>
        <tissue evidence="3">Leaves</tissue>
    </source>
</reference>
<dbReference type="Proteomes" id="UP001652660">
    <property type="component" value="Chromosome 3e"/>
</dbReference>
<dbReference type="GeneID" id="113735617"/>
<feature type="domain" description="F-box" evidence="1">
    <location>
        <begin position="21"/>
        <end position="61"/>
    </location>
</feature>
<name>A0ABM4X724_COFAR</name>
<dbReference type="NCBIfam" id="TIGR01640">
    <property type="entry name" value="F_box_assoc_1"/>
    <property type="match status" value="1"/>
</dbReference>
<evidence type="ECO:0000313" key="2">
    <source>
        <dbReference type="Proteomes" id="UP001652660"/>
    </source>
</evidence>
<dbReference type="InterPro" id="IPR013187">
    <property type="entry name" value="F-box-assoc_dom_typ3"/>
</dbReference>
<dbReference type="InterPro" id="IPR050796">
    <property type="entry name" value="SCF_F-box_component"/>
</dbReference>
<dbReference type="Gene3D" id="1.20.1280.50">
    <property type="match status" value="1"/>
</dbReference>
<dbReference type="InterPro" id="IPR036047">
    <property type="entry name" value="F-box-like_dom_sf"/>
</dbReference>
<gene>
    <name evidence="3" type="primary">LOC113735617</name>
</gene>
<keyword evidence="2" id="KW-1185">Reference proteome</keyword>
<dbReference type="SUPFAM" id="SSF50965">
    <property type="entry name" value="Galactose oxidase, central domain"/>
    <property type="match status" value="1"/>
</dbReference>
<dbReference type="CDD" id="cd22157">
    <property type="entry name" value="F-box_AtFBW1-like"/>
    <property type="match status" value="1"/>
</dbReference>
<evidence type="ECO:0000313" key="3">
    <source>
        <dbReference type="RefSeq" id="XP_071939824.1"/>
    </source>
</evidence>
<dbReference type="SUPFAM" id="SSF81383">
    <property type="entry name" value="F-box domain"/>
    <property type="match status" value="1"/>
</dbReference>
<proteinExistence type="predicted"/>
<dbReference type="SMART" id="SM00256">
    <property type="entry name" value="FBOX"/>
    <property type="match status" value="1"/>
</dbReference>